<dbReference type="InterPro" id="IPR043502">
    <property type="entry name" value="DNA/RNA_pol_sf"/>
</dbReference>
<dbReference type="EMBL" id="JAVRJZ010000001">
    <property type="protein sequence ID" value="KAK2727057.1"/>
    <property type="molecule type" value="Genomic_DNA"/>
</dbReference>
<dbReference type="Gene3D" id="3.10.10.10">
    <property type="entry name" value="HIV Type 1 Reverse Transcriptase, subunit A, domain 1"/>
    <property type="match status" value="1"/>
</dbReference>
<proteinExistence type="predicted"/>
<organism evidence="2 3">
    <name type="scientific">Artemia franciscana</name>
    <name type="common">Brine shrimp</name>
    <name type="synonym">Artemia sanfranciscana</name>
    <dbReference type="NCBI Taxonomy" id="6661"/>
    <lineage>
        <taxon>Eukaryota</taxon>
        <taxon>Metazoa</taxon>
        <taxon>Ecdysozoa</taxon>
        <taxon>Arthropoda</taxon>
        <taxon>Crustacea</taxon>
        <taxon>Branchiopoda</taxon>
        <taxon>Anostraca</taxon>
        <taxon>Artemiidae</taxon>
        <taxon>Artemia</taxon>
    </lineage>
</organism>
<evidence type="ECO:0000259" key="1">
    <source>
        <dbReference type="Pfam" id="PF00078"/>
    </source>
</evidence>
<dbReference type="GO" id="GO:0071897">
    <property type="term" value="P:DNA biosynthetic process"/>
    <property type="evidence" value="ECO:0007669"/>
    <property type="project" value="UniProtKB-ARBA"/>
</dbReference>
<dbReference type="AlphaFoldDB" id="A0AA88IT28"/>
<dbReference type="CDD" id="cd01647">
    <property type="entry name" value="RT_LTR"/>
    <property type="match status" value="1"/>
</dbReference>
<evidence type="ECO:0000313" key="2">
    <source>
        <dbReference type="EMBL" id="KAK2727057.1"/>
    </source>
</evidence>
<protein>
    <recommendedName>
        <fullName evidence="1">Reverse transcriptase domain-containing protein</fullName>
    </recommendedName>
</protein>
<dbReference type="InterPro" id="IPR043128">
    <property type="entry name" value="Rev_trsase/Diguanyl_cyclase"/>
</dbReference>
<name>A0AA88IT28_ARTSF</name>
<dbReference type="InterPro" id="IPR000477">
    <property type="entry name" value="RT_dom"/>
</dbReference>
<dbReference type="PANTHER" id="PTHR37984:SF7">
    <property type="entry name" value="INTEGRASE CATALYTIC DOMAIN-CONTAINING PROTEIN"/>
    <property type="match status" value="1"/>
</dbReference>
<evidence type="ECO:0000313" key="3">
    <source>
        <dbReference type="Proteomes" id="UP001187531"/>
    </source>
</evidence>
<gene>
    <name evidence="2" type="ORF">QYM36_007792</name>
</gene>
<accession>A0AA88IT28</accession>
<sequence length="295" mass="33846">MEELAFQLQELNCRHKGIINKKYSFFVVNIQSNPILQYQASVEMGFVKVTTSISSLSTKKSVKKNRIPKEFDDVFAGIGKLPGKVEIHVEKNAIPSNNPVRRIPFALHERVKSKLERLEKLDIIERVVAPTEWVNSIVAVEKSNGSLRLCLDPRELNKSIQRPYYPMPTFEDIAAKIHGHNKFSKLDSTSRYLMLALTEKSSLVTTFNTPFGRYKYKRMPFGLICAQDEFQQKMVKTFGNLKGISVIVDNILVSGKNEEHDENLRKVLEKDREFGVRFNPENAYLDQQACHILDI</sequence>
<dbReference type="Proteomes" id="UP001187531">
    <property type="component" value="Unassembled WGS sequence"/>
</dbReference>
<dbReference type="PANTHER" id="PTHR37984">
    <property type="entry name" value="PROTEIN CBG26694"/>
    <property type="match status" value="1"/>
</dbReference>
<keyword evidence="3" id="KW-1185">Reference proteome</keyword>
<dbReference type="Gene3D" id="3.30.70.270">
    <property type="match status" value="1"/>
</dbReference>
<reference evidence="2" key="1">
    <citation type="submission" date="2023-07" db="EMBL/GenBank/DDBJ databases">
        <title>Chromosome-level genome assembly of Artemia franciscana.</title>
        <authorList>
            <person name="Jo E."/>
        </authorList>
    </citation>
    <scope>NUCLEOTIDE SEQUENCE</scope>
    <source>
        <tissue evidence="2">Whole body</tissue>
    </source>
</reference>
<comment type="caution">
    <text evidence="2">The sequence shown here is derived from an EMBL/GenBank/DDBJ whole genome shotgun (WGS) entry which is preliminary data.</text>
</comment>
<dbReference type="InterPro" id="IPR050951">
    <property type="entry name" value="Retrovirus_Pol_polyprotein"/>
</dbReference>
<dbReference type="SUPFAM" id="SSF56672">
    <property type="entry name" value="DNA/RNA polymerases"/>
    <property type="match status" value="1"/>
</dbReference>
<dbReference type="Pfam" id="PF00078">
    <property type="entry name" value="RVT_1"/>
    <property type="match status" value="1"/>
</dbReference>
<feature type="domain" description="Reverse transcriptase" evidence="1">
    <location>
        <begin position="141"/>
        <end position="281"/>
    </location>
</feature>